<comment type="pathway">
    <text evidence="3 10">Protein modification; protein glycosylation.</text>
</comment>
<dbReference type="VEuPathDB" id="ToxoDB:ENH_00056080"/>
<gene>
    <name evidence="12" type="ORF">ENH_00056080</name>
</gene>
<evidence type="ECO:0000256" key="6">
    <source>
        <dbReference type="ARBA" id="ARBA00022729"/>
    </source>
</evidence>
<evidence type="ECO:0000256" key="7">
    <source>
        <dbReference type="ARBA" id="ARBA00022824"/>
    </source>
</evidence>
<keyword evidence="13" id="KW-1185">Reference proteome</keyword>
<evidence type="ECO:0000256" key="9">
    <source>
        <dbReference type="ARBA" id="ARBA00023136"/>
    </source>
</evidence>
<keyword evidence="6" id="KW-0732">Signal</keyword>
<evidence type="ECO:0000256" key="1">
    <source>
        <dbReference type="ARBA" id="ARBA00002791"/>
    </source>
</evidence>
<sequence>MRAVPQGRGLMGRGEAESSSNSRSLRVLPIRTEIPAAADTPAVCEFYQFDETEIPAAADVSLPLPRPFDSTACALQHLAQQQQLLLALQQLQPAAAAASRSLLQDPALAALHEATHSGLVAEEVSRHIEFGRQAKITVELQLLNKGAAAAASVFILLPYSEATQLGWMKASAANGKQLKVLPVSRLLPSISSLIWEDWGQRQLLLQKEELLLAAAAAGSSSNFKSPCWPSVFQIQLERPLQQTESVKLTVSYILGRPYRPLPQAVELEAIQSVIFATSLNWPLPYKALRSSLSFQLPPQTSLGEAGERRMQQKSFQKLSEGLWKWASAAAVEPLAAVEPFAVVFPLPQHLGFLFAAERLLLLPLSGAAVSEDFYKFHNDAALQQGPFNPVSVALLQGLAPGTPRLALQNKEVPRAPPVPSHVLFDLHASLPPDVFNLDVADSAGNLTTAFAAREGPEEAPLSTRLEVTTAAVWPRFPVLGGWNFDLRVRYNQPVSSLLLQQEAGSSSSSVSLKIPLEPIFSDIYAEQLSLTVALPTGATNIRCSSPVEFDSVEEKRIKWWFDIVTSRPALSLKWHSISASPSPHEERSLTVTFDYPYPVDLEHFKKLLLLLLLLAVLVIGTLLSRWKLRFTTPEEDAAAAALQSAFEKVRKELGRVAEAAIKDTGSYLNCAAAAAAESGQSSSKQKKPQEQEMQQWSKCMQQHENDVAALLQTAPEANSSIAAFQEALEDYRNTVQAFAAGLLNNAKDKKTEKAEQDVKAAADQLRAAARCSTKLHKA</sequence>
<dbReference type="UniPathway" id="UPA00378"/>
<evidence type="ECO:0000256" key="11">
    <source>
        <dbReference type="SAM" id="MobiDB-lite"/>
    </source>
</evidence>
<dbReference type="OrthoDB" id="310030at2759"/>
<dbReference type="GO" id="GO:0018279">
    <property type="term" value="P:protein N-linked glycosylation via asparagine"/>
    <property type="evidence" value="ECO:0007669"/>
    <property type="project" value="TreeGrafter"/>
</dbReference>
<feature type="region of interest" description="Disordered" evidence="11">
    <location>
        <begin position="678"/>
        <end position="697"/>
    </location>
</feature>
<dbReference type="InterPro" id="IPR007676">
    <property type="entry name" value="Ribophorin_I"/>
</dbReference>
<dbReference type="EMBL" id="HG722888">
    <property type="protein sequence ID" value="CDJ63987.1"/>
    <property type="molecule type" value="Genomic_DNA"/>
</dbReference>
<dbReference type="RefSeq" id="XP_013439312.1">
    <property type="nucleotide sequence ID" value="XM_013583858.1"/>
</dbReference>
<dbReference type="GO" id="GO:0008250">
    <property type="term" value="C:oligosaccharyltransferase complex"/>
    <property type="evidence" value="ECO:0007669"/>
    <property type="project" value="UniProtKB-UniRule"/>
</dbReference>
<comment type="subunit">
    <text evidence="10">Component of the oligosaccharyltransferase (OST) complex.</text>
</comment>
<comment type="similarity">
    <text evidence="4 10">Belongs to the OST1 family.</text>
</comment>
<reference evidence="12" key="2">
    <citation type="submission" date="2013-10" db="EMBL/GenBank/DDBJ databases">
        <authorList>
            <person name="Aslett M."/>
        </authorList>
    </citation>
    <scope>NUCLEOTIDE SEQUENCE [LARGE SCALE GENOMIC DNA]</scope>
    <source>
        <strain evidence="12">Houghton</strain>
    </source>
</reference>
<keyword evidence="8 10" id="KW-1133">Transmembrane helix</keyword>
<evidence type="ECO:0000313" key="13">
    <source>
        <dbReference type="Proteomes" id="UP000030754"/>
    </source>
</evidence>
<keyword evidence="5 10" id="KW-0812">Transmembrane</keyword>
<feature type="transmembrane region" description="Helical" evidence="10">
    <location>
        <begin position="607"/>
        <end position="624"/>
    </location>
</feature>
<evidence type="ECO:0000313" key="12">
    <source>
        <dbReference type="EMBL" id="CDJ63987.1"/>
    </source>
</evidence>
<dbReference type="AlphaFoldDB" id="U6MIB7"/>
<keyword evidence="7 10" id="KW-0256">Endoplasmic reticulum</keyword>
<evidence type="ECO:0000256" key="2">
    <source>
        <dbReference type="ARBA" id="ARBA00004115"/>
    </source>
</evidence>
<evidence type="ECO:0000256" key="4">
    <source>
        <dbReference type="ARBA" id="ARBA00008905"/>
    </source>
</evidence>
<dbReference type="Proteomes" id="UP000030754">
    <property type="component" value="Unassembled WGS sequence"/>
</dbReference>
<evidence type="ECO:0000256" key="8">
    <source>
        <dbReference type="ARBA" id="ARBA00022989"/>
    </source>
</evidence>
<comment type="subcellular location">
    <subcellularLocation>
        <location evidence="2 10">Endoplasmic reticulum membrane</location>
        <topology evidence="2 10">Single-pass type I membrane protein</topology>
    </subcellularLocation>
</comment>
<dbReference type="GeneID" id="25475751"/>
<dbReference type="Pfam" id="PF04597">
    <property type="entry name" value="Ribophorin_I"/>
    <property type="match status" value="1"/>
</dbReference>
<reference evidence="12" key="1">
    <citation type="submission" date="2013-10" db="EMBL/GenBank/DDBJ databases">
        <title>Genomic analysis of the causative agents of coccidiosis in chickens.</title>
        <authorList>
            <person name="Reid A.J."/>
            <person name="Blake D."/>
            <person name="Billington K."/>
            <person name="Browne H."/>
            <person name="Dunn M."/>
            <person name="Hung S."/>
            <person name="Kawahara F."/>
            <person name="Miranda-Saavedra D."/>
            <person name="Mourier T."/>
            <person name="Nagra H."/>
            <person name="Otto T.D."/>
            <person name="Rawlings N."/>
            <person name="Sanchez A."/>
            <person name="Sanders M."/>
            <person name="Subramaniam C."/>
            <person name="Tay Y."/>
            <person name="Dear P."/>
            <person name="Doerig C."/>
            <person name="Gruber A."/>
            <person name="Parkinson J."/>
            <person name="Shirley M."/>
            <person name="Wan K.L."/>
            <person name="Berriman M."/>
            <person name="Tomley F."/>
            <person name="Pain A."/>
        </authorList>
    </citation>
    <scope>NUCLEOTIDE SEQUENCE [LARGE SCALE GENOMIC DNA]</scope>
    <source>
        <strain evidence="12">Houghton</strain>
    </source>
</reference>
<proteinExistence type="inferred from homology"/>
<evidence type="ECO:0000256" key="3">
    <source>
        <dbReference type="ARBA" id="ARBA00004922"/>
    </source>
</evidence>
<evidence type="ECO:0000256" key="10">
    <source>
        <dbReference type="RuleBase" id="RU361143"/>
    </source>
</evidence>
<name>U6MIB7_9EIME</name>
<accession>U6MIB7</accession>
<dbReference type="PANTHER" id="PTHR21049">
    <property type="entry name" value="RIBOPHORIN I"/>
    <property type="match status" value="1"/>
</dbReference>
<organism evidence="12 13">
    <name type="scientific">Eimeria necatrix</name>
    <dbReference type="NCBI Taxonomy" id="51315"/>
    <lineage>
        <taxon>Eukaryota</taxon>
        <taxon>Sar</taxon>
        <taxon>Alveolata</taxon>
        <taxon>Apicomplexa</taxon>
        <taxon>Conoidasida</taxon>
        <taxon>Coccidia</taxon>
        <taxon>Eucoccidiorida</taxon>
        <taxon>Eimeriorina</taxon>
        <taxon>Eimeriidae</taxon>
        <taxon>Eimeria</taxon>
    </lineage>
</organism>
<protein>
    <recommendedName>
        <fullName evidence="10">Dolichyl-diphosphooligosaccharide--protein glycosyltransferase subunit 1</fullName>
    </recommendedName>
</protein>
<feature type="region of interest" description="Disordered" evidence="11">
    <location>
        <begin position="1"/>
        <end position="24"/>
    </location>
</feature>
<evidence type="ECO:0000256" key="5">
    <source>
        <dbReference type="ARBA" id="ARBA00022692"/>
    </source>
</evidence>
<keyword evidence="9 10" id="KW-0472">Membrane</keyword>
<comment type="function">
    <text evidence="1 10">Subunit of the oligosaccharyl transferase (OST) complex that catalyzes the initial transfer of a defined glycan (Glc(3)Man(9)GlcNAc(2) in eukaryotes) from the lipid carrier dolichol-pyrophosphate to an asparagine residue within an Asn-X-Ser/Thr consensus motif in nascent polypeptide chains, the first step in protein N-glycosylation. N-glycosylation occurs cotranslationally and the complex associates with the Sec61 complex at the channel-forming translocon complex that mediates protein translocation across the endoplasmic reticulum (ER). All subunits are required for a maximal enzyme activity.</text>
</comment>
<dbReference type="PANTHER" id="PTHR21049:SF0">
    <property type="entry name" value="DOLICHYL-DIPHOSPHOOLIGOSACCHARIDE--PROTEIN GLYCOSYLTRANSFERASE SUBUNIT 1"/>
    <property type="match status" value="1"/>
</dbReference>